<dbReference type="EMBL" id="CM047587">
    <property type="protein sequence ID" value="KAI9908656.1"/>
    <property type="molecule type" value="Genomic_DNA"/>
</dbReference>
<accession>A0ACC0VSC6</accession>
<evidence type="ECO:0000313" key="1">
    <source>
        <dbReference type="EMBL" id="KAI9908656.1"/>
    </source>
</evidence>
<gene>
    <name evidence="1" type="ORF">PsorP6_004730</name>
</gene>
<name>A0ACC0VSC6_9STRA</name>
<organism evidence="1 2">
    <name type="scientific">Peronosclerospora sorghi</name>
    <dbReference type="NCBI Taxonomy" id="230839"/>
    <lineage>
        <taxon>Eukaryota</taxon>
        <taxon>Sar</taxon>
        <taxon>Stramenopiles</taxon>
        <taxon>Oomycota</taxon>
        <taxon>Peronosporomycetes</taxon>
        <taxon>Peronosporales</taxon>
        <taxon>Peronosporaceae</taxon>
        <taxon>Peronosclerospora</taxon>
    </lineage>
</organism>
<sequence>MRSVANSNKTTAKALSNEGHNTVMEDVHAMNPVSGALVPRFAMLESGRVDKLLDGCRPEELPRICKNFQNHSLFCSFLVKMPSYYKYQFCHPATMSDELTKQLLRCQQLVDKGALRDAVNVAHECVVLDKMEVRGFLLLTEALSRQNRHEDAVAWYKTGLEIHPDNEKLLKGLKEARVAVLNELLEQSDESDEEALNNGEFIDQICVDSNNMKQSEGAKNSSLLSVQSAKHTHTHVDSNKILINKSENSAKQVDNETQDLVFKAKMERVLESLDVLKLARLAAVYACSELLNLRRVAIGLGFFFFGLLTRALIHRQTIMLISMLVICIYRSRLKERVVRFAQDWVNASTDKLGALAWGPRVEIVIPLLMKIFGQVQFMLFLQQDVRLICVVLMVTAMLVANSLRTLAGEDAKLWGEGRRLKLAAYVTALMYWVVWRGEWTDTLRLLGPVFIDSGGIILGSVTSFELQEVCRRVFKRLFNDVANDIQTDVDLDVWFFLGLGNWIVEYWQQPTDFSLEMLSKMLSECLNSMEKAAMRTFGPELRQLRNQVKKMEINDELQLLIAYFKQSLKAVSPPKMFGMAVLFAKRCPSFVVFGLLATCFRVISLPLMPFLMSEFHVLTDLYESYEVGAFEERDGLELMLLDSPLLHVWTNVKGCFYCLEGGVVFSKAVATGTHILSAAARIRSSFHFWSHLDLI</sequence>
<comment type="caution">
    <text evidence="1">The sequence shown here is derived from an EMBL/GenBank/DDBJ whole genome shotgun (WGS) entry which is preliminary data.</text>
</comment>
<keyword evidence="2" id="KW-1185">Reference proteome</keyword>
<dbReference type="Proteomes" id="UP001163321">
    <property type="component" value="Chromosome 8"/>
</dbReference>
<reference evidence="1 2" key="1">
    <citation type="journal article" date="2022" name="bioRxiv">
        <title>The genome of the oomycete Peronosclerospora sorghi, a cosmopolitan pathogen of maize and sorghum, is inflated with dispersed pseudogenes.</title>
        <authorList>
            <person name="Fletcher K."/>
            <person name="Martin F."/>
            <person name="Isakeit T."/>
            <person name="Cavanaugh K."/>
            <person name="Magill C."/>
            <person name="Michelmore R."/>
        </authorList>
    </citation>
    <scope>NUCLEOTIDE SEQUENCE [LARGE SCALE GENOMIC DNA]</scope>
    <source>
        <strain evidence="1">P6</strain>
    </source>
</reference>
<evidence type="ECO:0000313" key="2">
    <source>
        <dbReference type="Proteomes" id="UP001163321"/>
    </source>
</evidence>
<proteinExistence type="predicted"/>
<protein>
    <submittedName>
        <fullName evidence="1">Uncharacterized protein</fullName>
    </submittedName>
</protein>